<dbReference type="Pfam" id="PF00005">
    <property type="entry name" value="ABC_tran"/>
    <property type="match status" value="1"/>
</dbReference>
<evidence type="ECO:0000313" key="7">
    <source>
        <dbReference type="Proteomes" id="UP000306274"/>
    </source>
</evidence>
<dbReference type="PANTHER" id="PTHR43335">
    <property type="entry name" value="ABC TRANSPORTER, ATP-BINDING PROTEIN"/>
    <property type="match status" value="1"/>
</dbReference>
<sequence length="278" mass="29965">MTDRKEQRMTASATRAADLAPNTYAWEIQASGLKVRVGRRRMAVDGLDLSLGIGVHGLLGPNGAGKTTLIRTLATVLRPTEGTLTLLGRPADGGGEQRALRRRLGYLPQDFGYYKRFTVREFVSYMAWLKEVPKADTPAAVQRAVERVGLAERADDRMKTLSGGMVRRVGIAQAIVNDPAVLLLDEPTAGLDPAQRLRFRDLLQELGTDTCVLVSTHLVEDVAAACTDVVLFAEGRLVFQGTPGELAAAGGPEHVGDSPLERGYSALLRTTGRDGGTW</sequence>
<keyword evidence="7" id="KW-1185">Reference proteome</keyword>
<protein>
    <submittedName>
        <fullName evidence="6">ABC transporter ATP-binding protein</fullName>
    </submittedName>
</protein>
<comment type="similarity">
    <text evidence="1">Belongs to the ABC transporter superfamily.</text>
</comment>
<keyword evidence="3" id="KW-0547">Nucleotide-binding</keyword>
<dbReference type="InterPro" id="IPR027417">
    <property type="entry name" value="P-loop_NTPase"/>
</dbReference>
<evidence type="ECO:0000259" key="5">
    <source>
        <dbReference type="PROSITE" id="PS50893"/>
    </source>
</evidence>
<feature type="domain" description="ABC transporter" evidence="5">
    <location>
        <begin position="28"/>
        <end position="259"/>
    </location>
</feature>
<dbReference type="Gene3D" id="3.40.50.300">
    <property type="entry name" value="P-loop containing nucleotide triphosphate hydrolases"/>
    <property type="match status" value="1"/>
</dbReference>
<dbReference type="GO" id="GO:0005524">
    <property type="term" value="F:ATP binding"/>
    <property type="evidence" value="ECO:0007669"/>
    <property type="project" value="UniProtKB-KW"/>
</dbReference>
<dbReference type="PROSITE" id="PS50893">
    <property type="entry name" value="ABC_TRANSPORTER_2"/>
    <property type="match status" value="1"/>
</dbReference>
<dbReference type="RefSeq" id="WP_028419340.1">
    <property type="nucleotide sequence ID" value="NZ_JBLLLO010000008.1"/>
</dbReference>
<name>A0ABY2PBY1_9ACTN</name>
<evidence type="ECO:0000256" key="1">
    <source>
        <dbReference type="ARBA" id="ARBA00005417"/>
    </source>
</evidence>
<dbReference type="CDD" id="cd03264">
    <property type="entry name" value="ABC_drug_resistance_like"/>
    <property type="match status" value="1"/>
</dbReference>
<evidence type="ECO:0000313" key="6">
    <source>
        <dbReference type="EMBL" id="TGZ05378.1"/>
    </source>
</evidence>
<dbReference type="PANTHER" id="PTHR43335:SF2">
    <property type="entry name" value="ABC TRANSPORTER, ATP-BINDING PROTEIN"/>
    <property type="match status" value="1"/>
</dbReference>
<keyword evidence="2" id="KW-0813">Transport</keyword>
<accession>A0ABY2PBY1</accession>
<evidence type="ECO:0000256" key="3">
    <source>
        <dbReference type="ARBA" id="ARBA00022741"/>
    </source>
</evidence>
<evidence type="ECO:0000256" key="2">
    <source>
        <dbReference type="ARBA" id="ARBA00022448"/>
    </source>
</evidence>
<dbReference type="EMBL" id="SRZK01000258">
    <property type="protein sequence ID" value="TGZ05378.1"/>
    <property type="molecule type" value="Genomic_DNA"/>
</dbReference>
<evidence type="ECO:0000256" key="4">
    <source>
        <dbReference type="ARBA" id="ARBA00022840"/>
    </source>
</evidence>
<organism evidence="6 7">
    <name type="scientific">Streptomyces rhizosphaericola</name>
    <dbReference type="NCBI Taxonomy" id="2564098"/>
    <lineage>
        <taxon>Bacteria</taxon>
        <taxon>Bacillati</taxon>
        <taxon>Actinomycetota</taxon>
        <taxon>Actinomycetes</taxon>
        <taxon>Kitasatosporales</taxon>
        <taxon>Streptomycetaceae</taxon>
        <taxon>Streptomyces</taxon>
    </lineage>
</organism>
<keyword evidence="4 6" id="KW-0067">ATP-binding</keyword>
<gene>
    <name evidence="6" type="ORF">E5Z02_22940</name>
</gene>
<dbReference type="InterPro" id="IPR003593">
    <property type="entry name" value="AAA+_ATPase"/>
</dbReference>
<reference evidence="6 7" key="1">
    <citation type="submission" date="2019-04" db="EMBL/GenBank/DDBJ databases">
        <title>Streptomyces rhizosphaericola sp. nov., an actinobacterium isolated from the wheat rhizosphere.</title>
        <authorList>
            <person name="Vargas Hoyos H.A."/>
            <person name="Santos S.N."/>
            <person name="Genuario D.B."/>
            <person name="Melo I.S."/>
            <person name="Da Silva L.J."/>
            <person name="Da Silva F.S.P."/>
            <person name="Zucchi T.D."/>
        </authorList>
    </citation>
    <scope>NUCLEOTIDE SEQUENCE [LARGE SCALE GENOMIC DNA]</scope>
    <source>
        <strain evidence="6 7">1AS2c</strain>
    </source>
</reference>
<dbReference type="InterPro" id="IPR003439">
    <property type="entry name" value="ABC_transporter-like_ATP-bd"/>
</dbReference>
<comment type="caution">
    <text evidence="6">The sequence shown here is derived from an EMBL/GenBank/DDBJ whole genome shotgun (WGS) entry which is preliminary data.</text>
</comment>
<proteinExistence type="inferred from homology"/>
<dbReference type="SUPFAM" id="SSF52540">
    <property type="entry name" value="P-loop containing nucleoside triphosphate hydrolases"/>
    <property type="match status" value="1"/>
</dbReference>
<dbReference type="Proteomes" id="UP000306274">
    <property type="component" value="Unassembled WGS sequence"/>
</dbReference>
<dbReference type="SMART" id="SM00382">
    <property type="entry name" value="AAA"/>
    <property type="match status" value="1"/>
</dbReference>